<evidence type="ECO:0000313" key="1">
    <source>
        <dbReference type="EMBL" id="SBV99802.1"/>
    </source>
</evidence>
<sequence>MNKVLKYSLFVIFAILTQSCVKDMQDDLNEGGWSNDRMILDIKLKNQVGKAEIARIDDASGEIELSLNIDAIEDLSKVELEKLQLSYDAKASINIGGSLDFSNAERSTILTITSATGLVREYKIYATEFRETVIGTWAINDLIVYGGTGPEYGGGAVLQLQSKSWCWSDNYAPKTECDNILTFTMDQITDEGNTSGICINNAGSDGKYADFIFQGSQNKDNPGVDLDLKHFYRQIPEGESRWTRNYALGTISFTAEDGTVTTGVLEKAGTYDLGNGKSITVNNNAFSFTLNGKDDWGAIYSDFDKFAKKPRKYYVMITKQ</sequence>
<reference evidence="1" key="1">
    <citation type="submission" date="2016-04" db="EMBL/GenBank/DDBJ databases">
        <authorList>
            <person name="Evans L.H."/>
            <person name="Alamgir A."/>
            <person name="Owens N."/>
            <person name="Weber N.D."/>
            <person name="Virtaneva K."/>
            <person name="Barbian K."/>
            <person name="Babar A."/>
            <person name="Rosenke K."/>
        </authorList>
    </citation>
    <scope>NUCLEOTIDE SEQUENCE</scope>
    <source>
        <strain evidence="1">86-2</strain>
    </source>
</reference>
<organism evidence="1">
    <name type="scientific">uncultured Dysgonomonas sp</name>
    <dbReference type="NCBI Taxonomy" id="206096"/>
    <lineage>
        <taxon>Bacteria</taxon>
        <taxon>Pseudomonadati</taxon>
        <taxon>Bacteroidota</taxon>
        <taxon>Bacteroidia</taxon>
        <taxon>Bacteroidales</taxon>
        <taxon>Dysgonomonadaceae</taxon>
        <taxon>Dysgonomonas</taxon>
        <taxon>environmental samples</taxon>
    </lineage>
</organism>
<accession>A0A212JK41</accession>
<name>A0A212JK41_9BACT</name>
<gene>
    <name evidence="1" type="ORF">KL86DYS2_11737</name>
</gene>
<dbReference type="EMBL" id="FLUL01000001">
    <property type="protein sequence ID" value="SBV99802.1"/>
    <property type="molecule type" value="Genomic_DNA"/>
</dbReference>
<dbReference type="RefSeq" id="WP_296949169.1">
    <property type="nucleotide sequence ID" value="NZ_CABTJG010000001.1"/>
</dbReference>
<dbReference type="AlphaFoldDB" id="A0A212JK41"/>
<protein>
    <submittedName>
        <fullName evidence="1">Uncharacterized protein</fullName>
    </submittedName>
</protein>
<dbReference type="PROSITE" id="PS51257">
    <property type="entry name" value="PROKAR_LIPOPROTEIN"/>
    <property type="match status" value="1"/>
</dbReference>
<proteinExistence type="predicted"/>